<feature type="signal peptide" evidence="1">
    <location>
        <begin position="1"/>
        <end position="21"/>
    </location>
</feature>
<organism evidence="2 3">
    <name type="scientific">Marivita hallyeonensis</name>
    <dbReference type="NCBI Taxonomy" id="996342"/>
    <lineage>
        <taxon>Bacteria</taxon>
        <taxon>Pseudomonadati</taxon>
        <taxon>Pseudomonadota</taxon>
        <taxon>Alphaproteobacteria</taxon>
        <taxon>Rhodobacterales</taxon>
        <taxon>Roseobacteraceae</taxon>
        <taxon>Marivita</taxon>
    </lineage>
</organism>
<evidence type="ECO:0000256" key="1">
    <source>
        <dbReference type="SAM" id="SignalP"/>
    </source>
</evidence>
<keyword evidence="3" id="KW-1185">Reference proteome</keyword>
<evidence type="ECO:0000313" key="2">
    <source>
        <dbReference type="EMBL" id="SHH56088.1"/>
    </source>
</evidence>
<dbReference type="STRING" id="996342.SAMN05443551_2425"/>
<proteinExistence type="predicted"/>
<accession>A0A1M5TZG1</accession>
<sequence>MVSPKALFLSFVLAMPSLALADDVTESLQAAMEAYEAGDVPFALEELDFARQKMLSMQAESFQQFLPDAPDGWFREVDTEMAAGLAMMGGGMGAGAEYRNDGGSQYYSITMMADNPMVVSMGTMFTNAAVMGMRTERIGRQRVAVGDGQAIALIDNRILVQVEGGDEDLLLDVMGQIDFEALADFGQ</sequence>
<dbReference type="AlphaFoldDB" id="A0A1M5TZG1"/>
<keyword evidence="1" id="KW-0732">Signal</keyword>
<dbReference type="EMBL" id="FQXC01000003">
    <property type="protein sequence ID" value="SHH56088.1"/>
    <property type="molecule type" value="Genomic_DNA"/>
</dbReference>
<dbReference type="OrthoDB" id="7265885at2"/>
<protein>
    <submittedName>
        <fullName evidence="2">Uncharacterized protein</fullName>
    </submittedName>
</protein>
<name>A0A1M5TZG1_9RHOB</name>
<gene>
    <name evidence="2" type="ORF">SAMN05443551_2425</name>
</gene>
<reference evidence="2 3" key="1">
    <citation type="submission" date="2016-11" db="EMBL/GenBank/DDBJ databases">
        <authorList>
            <person name="Jaros S."/>
            <person name="Januszkiewicz K."/>
            <person name="Wedrychowicz H."/>
        </authorList>
    </citation>
    <scope>NUCLEOTIDE SEQUENCE [LARGE SCALE GENOMIC DNA]</scope>
    <source>
        <strain evidence="2 3">DSM 29431</strain>
    </source>
</reference>
<evidence type="ECO:0000313" key="3">
    <source>
        <dbReference type="Proteomes" id="UP000184221"/>
    </source>
</evidence>
<dbReference type="Proteomes" id="UP000184221">
    <property type="component" value="Unassembled WGS sequence"/>
</dbReference>
<feature type="chain" id="PRO_5009914075" evidence="1">
    <location>
        <begin position="22"/>
        <end position="187"/>
    </location>
</feature>